<dbReference type="InterPro" id="IPR007016">
    <property type="entry name" value="O-antigen_ligase-rel_domated"/>
</dbReference>
<feature type="transmembrane region" description="Helical" evidence="5">
    <location>
        <begin position="140"/>
        <end position="167"/>
    </location>
</feature>
<protein>
    <submittedName>
        <fullName evidence="7">Repeat unit polymerase</fullName>
    </submittedName>
</protein>
<keyword evidence="3 5" id="KW-1133">Transmembrane helix</keyword>
<feature type="transmembrane region" description="Helical" evidence="5">
    <location>
        <begin position="174"/>
        <end position="206"/>
    </location>
</feature>
<feature type="transmembrane region" description="Helical" evidence="5">
    <location>
        <begin position="52"/>
        <end position="71"/>
    </location>
</feature>
<accession>A0A1C3T046</accession>
<evidence type="ECO:0000256" key="5">
    <source>
        <dbReference type="SAM" id="Phobius"/>
    </source>
</evidence>
<dbReference type="InterPro" id="IPR051533">
    <property type="entry name" value="WaaL-like"/>
</dbReference>
<sequence>MRIIPKAIILLSLLFSITNYVPFSLLVILLLPISLISVLYREEIFKIRKIELYLILLYVYIITSTLVYSPSSFLDFDFYRRDGNFIVSYLVLFVFIFLPVSINFDLVKTFNMLFPFFIAVSCIGYIIMPKEITEDGSGGAVHFFFVSHNAAGGFYSILAAISIGMFLETKKKTYLLYSILFLFFLYSTNSRGSILAIAGAIAYSFIKFKKPALVFFAFVIVQFVIVYETYPVWEAMGKVMSEQANFTVSNVSTGIDFQRAGTFIDRLYYLWPRAIDNFLHSPLFGMGFGSFDDLYYKYINIINHFVAVKDGATVRHTDAHAHNSTFTILAELGSIGYVLFILLFNEINKKIRGLYNIDTMQYTCLSLAFWTCIFSSATEHRITTPAQMVPFFIIFGLTYLKYYGKNKRNT</sequence>
<keyword evidence="4 5" id="KW-0472">Membrane</keyword>
<dbReference type="RefSeq" id="WP_152110513.1">
    <property type="nucleotide sequence ID" value="NZ_CP083775.1"/>
</dbReference>
<evidence type="ECO:0000259" key="6">
    <source>
        <dbReference type="Pfam" id="PF04932"/>
    </source>
</evidence>
<feature type="transmembrane region" description="Helical" evidence="5">
    <location>
        <begin position="384"/>
        <end position="404"/>
    </location>
</feature>
<feature type="transmembrane region" description="Helical" evidence="5">
    <location>
        <begin position="20"/>
        <end position="40"/>
    </location>
</feature>
<dbReference type="AlphaFoldDB" id="A0A1C3T046"/>
<feature type="domain" description="O-antigen ligase-related" evidence="6">
    <location>
        <begin position="177"/>
        <end position="341"/>
    </location>
</feature>
<comment type="subcellular location">
    <subcellularLocation>
        <location evidence="1">Membrane</location>
        <topology evidence="1">Multi-pass membrane protein</topology>
    </subcellularLocation>
</comment>
<gene>
    <name evidence="7" type="primary">wzy</name>
    <name evidence="7" type="synonym">KL132_00007</name>
</gene>
<feature type="transmembrane region" description="Helical" evidence="5">
    <location>
        <begin position="109"/>
        <end position="128"/>
    </location>
</feature>
<dbReference type="PANTHER" id="PTHR37422:SF13">
    <property type="entry name" value="LIPOPOLYSACCHARIDE BIOSYNTHESIS PROTEIN PA4999-RELATED"/>
    <property type="match status" value="1"/>
</dbReference>
<evidence type="ECO:0000256" key="4">
    <source>
        <dbReference type="ARBA" id="ARBA00023136"/>
    </source>
</evidence>
<feature type="transmembrane region" description="Helical" evidence="5">
    <location>
        <begin position="212"/>
        <end position="230"/>
    </location>
</feature>
<evidence type="ECO:0000256" key="3">
    <source>
        <dbReference type="ARBA" id="ARBA00022989"/>
    </source>
</evidence>
<reference evidence="7" key="2">
    <citation type="submission" date="2016-08" db="EMBL/GenBank/DDBJ databases">
        <title>Klebsiella loci capsule.</title>
        <authorList>
            <person name="Holt K.E."/>
            <person name="Thomson N.R."/>
        </authorList>
    </citation>
    <scope>NUCLEOTIDE SEQUENCE</scope>
    <source>
        <strain evidence="7">KL132</strain>
    </source>
</reference>
<dbReference type="EMBL" id="LT603708">
    <property type="protein sequence ID" value="SCA95823.1"/>
    <property type="molecule type" value="Genomic_DNA"/>
</dbReference>
<evidence type="ECO:0000313" key="7">
    <source>
        <dbReference type="EMBL" id="SCA95823.1"/>
    </source>
</evidence>
<dbReference type="PANTHER" id="PTHR37422">
    <property type="entry name" value="TEICHURONIC ACID BIOSYNTHESIS PROTEIN TUAE"/>
    <property type="match status" value="1"/>
</dbReference>
<evidence type="ECO:0000256" key="2">
    <source>
        <dbReference type="ARBA" id="ARBA00022692"/>
    </source>
</evidence>
<dbReference type="Pfam" id="PF04932">
    <property type="entry name" value="Wzy_C"/>
    <property type="match status" value="1"/>
</dbReference>
<organism evidence="7">
    <name type="scientific">Klebsiella pneumoniae</name>
    <dbReference type="NCBI Taxonomy" id="573"/>
    <lineage>
        <taxon>Bacteria</taxon>
        <taxon>Pseudomonadati</taxon>
        <taxon>Pseudomonadota</taxon>
        <taxon>Gammaproteobacteria</taxon>
        <taxon>Enterobacterales</taxon>
        <taxon>Enterobacteriaceae</taxon>
        <taxon>Klebsiella/Raoultella group</taxon>
        <taxon>Klebsiella</taxon>
        <taxon>Klebsiella pneumoniae complex</taxon>
    </lineage>
</organism>
<evidence type="ECO:0000256" key="1">
    <source>
        <dbReference type="ARBA" id="ARBA00004141"/>
    </source>
</evidence>
<proteinExistence type="predicted"/>
<dbReference type="GO" id="GO:0016020">
    <property type="term" value="C:membrane"/>
    <property type="evidence" value="ECO:0007669"/>
    <property type="project" value="UniProtKB-SubCell"/>
</dbReference>
<reference evidence="7" key="1">
    <citation type="submission" date="2016-07" db="EMBL/GenBank/DDBJ databases">
        <authorList>
            <person name="Informatics P."/>
        </authorList>
    </citation>
    <scope>NUCLEOTIDE SEQUENCE</scope>
    <source>
        <strain evidence="7">KL132</strain>
    </source>
</reference>
<feature type="transmembrane region" description="Helical" evidence="5">
    <location>
        <begin position="83"/>
        <end position="102"/>
    </location>
</feature>
<keyword evidence="2 5" id="KW-0812">Transmembrane</keyword>
<name>A0A1C3T046_KLEPN</name>